<gene>
    <name evidence="2" type="ORF">FH039_05090</name>
</gene>
<feature type="domain" description="Rubrerythrin diiron-binding" evidence="1">
    <location>
        <begin position="27"/>
        <end position="165"/>
    </location>
</feature>
<keyword evidence="3" id="KW-1185">Reference proteome</keyword>
<dbReference type="Proteomes" id="UP000306007">
    <property type="component" value="Chromosome"/>
</dbReference>
<dbReference type="PANTHER" id="PTHR33531">
    <property type="entry name" value="RUBRERYTHRIN SUBFAMILY"/>
    <property type="match status" value="1"/>
</dbReference>
<accession>A0A4Y5SJN2</accession>
<dbReference type="AlphaFoldDB" id="A0A4Y5SJN2"/>
<dbReference type="PANTHER" id="PTHR33531:SF10">
    <property type="entry name" value="BLR7895 PROTEIN"/>
    <property type="match status" value="1"/>
</dbReference>
<proteinExistence type="predicted"/>
<dbReference type="OrthoDB" id="91829at2157"/>
<dbReference type="RefSeq" id="WP_139680453.1">
    <property type="nucleotide sequence ID" value="NZ_CP040846.1"/>
</dbReference>
<dbReference type="InterPro" id="IPR009078">
    <property type="entry name" value="Ferritin-like_SF"/>
</dbReference>
<dbReference type="GO" id="GO:0016491">
    <property type="term" value="F:oxidoreductase activity"/>
    <property type="evidence" value="ECO:0007669"/>
    <property type="project" value="InterPro"/>
</dbReference>
<sequence>MREFSNNEKRELKEIIGRLSNLDERSVLSYWISAEIDEAEMYNRLANIAEEYSWDERIPIIFRKLAEESLNHAEILMAEYKRRYRGAELVSVDVPGIETGLGLRELEEHLRNGRIGEVLEVLMENERMARDVYSYLSENSDEGTREIFRNLARIEEGHYQKLARLREELIRRT</sequence>
<dbReference type="CDD" id="cd01045">
    <property type="entry name" value="Ferritin_like_AB"/>
    <property type="match status" value="1"/>
</dbReference>
<evidence type="ECO:0000259" key="1">
    <source>
        <dbReference type="Pfam" id="PF02915"/>
    </source>
</evidence>
<dbReference type="Gene3D" id="1.20.1260.10">
    <property type="match status" value="1"/>
</dbReference>
<protein>
    <submittedName>
        <fullName evidence="2">Rubrerythrin</fullName>
    </submittedName>
</protein>
<dbReference type="GO" id="GO:0046872">
    <property type="term" value="F:metal ion binding"/>
    <property type="evidence" value="ECO:0007669"/>
    <property type="project" value="InterPro"/>
</dbReference>
<dbReference type="InterPro" id="IPR012347">
    <property type="entry name" value="Ferritin-like"/>
</dbReference>
<dbReference type="KEGG" id="tic:FH039_05090"/>
<organism evidence="2 3">
    <name type="scientific">Thermococcus indicus</name>
    <dbReference type="NCBI Taxonomy" id="2586643"/>
    <lineage>
        <taxon>Archaea</taxon>
        <taxon>Methanobacteriati</taxon>
        <taxon>Methanobacteriota</taxon>
        <taxon>Thermococci</taxon>
        <taxon>Thermococcales</taxon>
        <taxon>Thermococcaceae</taxon>
        <taxon>Thermococcus</taxon>
    </lineage>
</organism>
<dbReference type="InterPro" id="IPR003251">
    <property type="entry name" value="Rr_diiron-bd_dom"/>
</dbReference>
<dbReference type="EMBL" id="CP040846">
    <property type="protein sequence ID" value="QDA31103.1"/>
    <property type="molecule type" value="Genomic_DNA"/>
</dbReference>
<name>A0A4Y5SJN2_9EURY</name>
<dbReference type="Pfam" id="PF02915">
    <property type="entry name" value="Rubrerythrin"/>
    <property type="match status" value="1"/>
</dbReference>
<dbReference type="SUPFAM" id="SSF47240">
    <property type="entry name" value="Ferritin-like"/>
    <property type="match status" value="1"/>
</dbReference>
<dbReference type="GeneID" id="40474536"/>
<evidence type="ECO:0000313" key="3">
    <source>
        <dbReference type="Proteomes" id="UP000306007"/>
    </source>
</evidence>
<reference evidence="2 3" key="1">
    <citation type="submission" date="2019-06" db="EMBL/GenBank/DDBJ databases">
        <title>Thermococcus indicus sp. nov., a Fe(III)-reducing hyperthermophilic archaeon isolated from the Onnuri vent field of the Central Indian Ocean ridge.</title>
        <authorList>
            <person name="Lim J.K."/>
            <person name="Kim Y.J."/>
            <person name="Kwon K.K."/>
        </authorList>
    </citation>
    <scope>NUCLEOTIDE SEQUENCE [LARGE SCALE GENOMIC DNA]</scope>
    <source>
        <strain evidence="2 3">IOH1</strain>
    </source>
</reference>
<evidence type="ECO:0000313" key="2">
    <source>
        <dbReference type="EMBL" id="QDA31103.1"/>
    </source>
</evidence>